<evidence type="ECO:0000313" key="1">
    <source>
        <dbReference type="EMBL" id="QQO97564.1"/>
    </source>
</evidence>
<dbReference type="EMBL" id="MT732451">
    <property type="protein sequence ID" value="QQO97564.1"/>
    <property type="molecule type" value="Genomic_DNA"/>
</dbReference>
<dbReference type="Proteomes" id="UP000693768">
    <property type="component" value="Segment"/>
</dbReference>
<gene>
    <name evidence="1" type="ORF">Molly1_78</name>
</gene>
<proteinExistence type="predicted"/>
<evidence type="ECO:0008006" key="3">
    <source>
        <dbReference type="Google" id="ProtNLM"/>
    </source>
</evidence>
<keyword evidence="2" id="KW-1185">Reference proteome</keyword>
<evidence type="ECO:0000313" key="2">
    <source>
        <dbReference type="Proteomes" id="UP000693768"/>
    </source>
</evidence>
<name>A0A8E4XVV0_9CAUD</name>
<reference evidence="1" key="1">
    <citation type="submission" date="2020-07" db="EMBL/GenBank/DDBJ databases">
        <title>Highly diverse flavobacterial phages as mortality factor during North Sea spring blooms.</title>
        <authorList>
            <person name="Bartlau N."/>
            <person name="Wichels A."/>
            <person name="Krohne G."/>
            <person name="Adriaenssens E.M."/>
            <person name="Heins A."/>
            <person name="Fuchs B.M."/>
            <person name="Amann R."/>
            <person name="Moraru C."/>
        </authorList>
    </citation>
    <scope>NUCLEOTIDE SEQUENCE</scope>
</reference>
<protein>
    <recommendedName>
        <fullName evidence="3">Head-tail joining protein</fullName>
    </recommendedName>
</protein>
<sequence length="145" mass="16821">MLHPSDKEINYLISREEERFNLINPPISYQAWENSTVLADEDDFFGDDKNRKFAKSFEVPADYDFNEKIKKWENGVSQITNLMRVKIPISLLAKNNVAPKKGDQMIFDGEVYDVLSVKKTDIIQGTSNRFLFYTITIDTEQTSQD</sequence>
<accession>A0A8E4XVV0</accession>
<organism evidence="1 2">
    <name type="scientific">Maribacter phage Molly_1</name>
    <dbReference type="NCBI Taxonomy" id="2745685"/>
    <lineage>
        <taxon>Viruses</taxon>
        <taxon>Duplodnaviria</taxon>
        <taxon>Heunggongvirae</taxon>
        <taxon>Uroviricota</taxon>
        <taxon>Caudoviricetes</taxon>
        <taxon>Molycolviridae</taxon>
        <taxon>Mollyvirus</taxon>
        <taxon>Mollyvirus molly</taxon>
    </lineage>
</organism>